<dbReference type="InterPro" id="IPR011089">
    <property type="entry name" value="GmrSD_C"/>
</dbReference>
<feature type="domain" description="GmrSD restriction endonucleases N-terminal" evidence="1">
    <location>
        <begin position="10"/>
        <end position="227"/>
    </location>
</feature>
<evidence type="ECO:0000259" key="2">
    <source>
        <dbReference type="Pfam" id="PF07510"/>
    </source>
</evidence>
<dbReference type="Proteomes" id="UP000180166">
    <property type="component" value="Chromosome"/>
</dbReference>
<feature type="domain" description="GmrSD restriction endonucleases C-terminal" evidence="2">
    <location>
        <begin position="413"/>
        <end position="555"/>
    </location>
</feature>
<accession>A0ABC8ATF6</accession>
<dbReference type="EMBL" id="CP017839">
    <property type="protein sequence ID" value="APA97242.1"/>
    <property type="molecule type" value="Genomic_DNA"/>
</dbReference>
<evidence type="ECO:0008006" key="5">
    <source>
        <dbReference type="Google" id="ProtNLM"/>
    </source>
</evidence>
<dbReference type="InterPro" id="IPR036388">
    <property type="entry name" value="WH-like_DNA-bd_sf"/>
</dbReference>
<evidence type="ECO:0000259" key="1">
    <source>
        <dbReference type="Pfam" id="PF03235"/>
    </source>
</evidence>
<dbReference type="SUPFAM" id="SSF46767">
    <property type="entry name" value="Methylated DNA-protein cysteine methyltransferase, C-terminal domain"/>
    <property type="match status" value="1"/>
</dbReference>
<dbReference type="KEGG" id="nsr:NS506_03189"/>
<protein>
    <recommendedName>
        <fullName evidence="5">DUF262 domain-containing protein</fullName>
    </recommendedName>
</protein>
<name>A0ABC8ATF6_9NOCA</name>
<dbReference type="AlphaFoldDB" id="A0ABC8ATF6"/>
<dbReference type="PANTHER" id="PTHR35149:SF2">
    <property type="entry name" value="DUF262 DOMAIN-CONTAINING PROTEIN"/>
    <property type="match status" value="1"/>
</dbReference>
<gene>
    <name evidence="3" type="ORF">NS506_03189</name>
</gene>
<dbReference type="Pfam" id="PF03235">
    <property type="entry name" value="GmrSD_N"/>
    <property type="match status" value="1"/>
</dbReference>
<proteinExistence type="predicted"/>
<dbReference type="Pfam" id="PF07510">
    <property type="entry name" value="GmrSD_C"/>
    <property type="match status" value="1"/>
</dbReference>
<evidence type="ECO:0000313" key="4">
    <source>
        <dbReference type="Proteomes" id="UP000180166"/>
    </source>
</evidence>
<dbReference type="Gene3D" id="1.10.10.10">
    <property type="entry name" value="Winged helix-like DNA-binding domain superfamily/Winged helix DNA-binding domain"/>
    <property type="match status" value="1"/>
</dbReference>
<dbReference type="InterPro" id="IPR004919">
    <property type="entry name" value="GmrSD_N"/>
</dbReference>
<dbReference type="RefSeq" id="WP_071343912.1">
    <property type="nucleotide sequence ID" value="NZ_CP017839.1"/>
</dbReference>
<reference evidence="3 4" key="1">
    <citation type="submission" date="2016-10" db="EMBL/GenBank/DDBJ databases">
        <title>Genome sequence of Nocardia seriolae strain EM150506, isolated from Anguila japonica.</title>
        <authorList>
            <person name="Han H.-J."/>
        </authorList>
    </citation>
    <scope>NUCLEOTIDE SEQUENCE [LARGE SCALE GENOMIC DNA]</scope>
    <source>
        <strain evidence="3 4">EM150506</strain>
    </source>
</reference>
<dbReference type="PANTHER" id="PTHR35149">
    <property type="entry name" value="SLL5132 PROTEIN"/>
    <property type="match status" value="1"/>
</dbReference>
<evidence type="ECO:0000313" key="3">
    <source>
        <dbReference type="EMBL" id="APA97242.1"/>
    </source>
</evidence>
<sequence length="943" mass="105246">MKASETTFAALVQGEKQFQIPLYQRTYSWSDKQLAQLWSDICEQADLLADGDQATTHFCGSVVLAPSPLNDASFARWLVVDGQQRLTTLSLALVAIRDHMAVLDPRQRERINEQYLINKFQEGDGFFRLLPTQADRGAYAEHIRDTHAGDGGDRVGAAYRYFRQALLAIEGAADGPAVAQVEKAITTRLTLVQVVAERDDNVHRIFESLNNTGLKLSQADLLRNYLFMRLPTRGEQVYQAYWLPLQRSLSNEQLEQLMWLQLVLHGGSRTRRQDVYTAQQRHFARHGETEADIEDYIRELHRRAKHFRRIIDPDREPDLEARRYLRRIDQWQAATTYPVLMMLLDRREAGVMSPAELVRALSYIESFLVRRMICHRPTQGLNRVFQELPEQLPEDMSMADELYQVLSAPRRYWSTDTELREAIAAKPFYWQGKPEQRRLVLQRLEESYEHPEPVDFANAKLTIEHVLPQQPGAEWLETLAAEAGDGETAEDLHERIVHTLGNLTLTGENSRLSNHPFQRKQDLLKGSHLEMNRRIAGTDRWGAAEIAARAAELADQAIRLWPAPLAGVDRGTGKRDWTLLRQAVAVIPPGTWTSYGELAALVGSSPVAVGQQLAGSIPGAYRVLDHGGRVTGAFRWPEGADRGDVLDVLRAEGVIFNGSGIAAAEQRLTARDLAVLLGMTGFDDEAGDQVGPSADRRDRFFAQLEDGNVAAAVANVRELLTFWESIGGYLEFGGGAKSTSCFLSLARGDAGVIWPLVVYPGNGGAGKLEAVFQHLAVREPFIETGLRNEFRSRLNELSTIDIPEGKLTLRPGIPLSAIMTTTDFKLLCDALLWFRDMAVGRSADALGDVGESGGPWGLNAGLMSQSVRGLLELVREHGCGKPEIGVELGVYHWPVEAVWVHHKVVLVEGVDEDRDDGLRNDGYRVVGVGDDALDRWVAMLIQD</sequence>
<dbReference type="InterPro" id="IPR036217">
    <property type="entry name" value="MethylDNA_cys_MeTrfase_DNAb"/>
</dbReference>
<organism evidence="3 4">
    <name type="scientific">Nocardia seriolae</name>
    <dbReference type="NCBI Taxonomy" id="37332"/>
    <lineage>
        <taxon>Bacteria</taxon>
        <taxon>Bacillati</taxon>
        <taxon>Actinomycetota</taxon>
        <taxon>Actinomycetes</taxon>
        <taxon>Mycobacteriales</taxon>
        <taxon>Nocardiaceae</taxon>
        <taxon>Nocardia</taxon>
    </lineage>
</organism>